<keyword evidence="4 6" id="KW-1133">Transmembrane helix</keyword>
<evidence type="ECO:0000256" key="3">
    <source>
        <dbReference type="ARBA" id="ARBA00022692"/>
    </source>
</evidence>
<evidence type="ECO:0000259" key="7">
    <source>
        <dbReference type="Pfam" id="PF04138"/>
    </source>
</evidence>
<dbReference type="InterPro" id="IPR007267">
    <property type="entry name" value="GtrA_DPMS_TM"/>
</dbReference>
<dbReference type="EMBL" id="PFPS01000089">
    <property type="protein sequence ID" value="PJA02174.1"/>
    <property type="molecule type" value="Genomic_DNA"/>
</dbReference>
<dbReference type="AlphaFoldDB" id="A0A2M7VK43"/>
<evidence type="ECO:0000256" key="6">
    <source>
        <dbReference type="SAM" id="Phobius"/>
    </source>
</evidence>
<feature type="transmembrane region" description="Helical" evidence="6">
    <location>
        <begin position="12"/>
        <end position="32"/>
    </location>
</feature>
<dbReference type="PANTHER" id="PTHR38459">
    <property type="entry name" value="PROPHAGE BACTOPRENOL-LINKED GLUCOSE TRANSLOCASE HOMOLOG"/>
    <property type="match status" value="1"/>
</dbReference>
<evidence type="ECO:0000256" key="4">
    <source>
        <dbReference type="ARBA" id="ARBA00022989"/>
    </source>
</evidence>
<evidence type="ECO:0000313" key="8">
    <source>
        <dbReference type="EMBL" id="PJA02174.1"/>
    </source>
</evidence>
<evidence type="ECO:0000256" key="1">
    <source>
        <dbReference type="ARBA" id="ARBA00004141"/>
    </source>
</evidence>
<feature type="domain" description="GtrA/DPMS transmembrane" evidence="7">
    <location>
        <begin position="77"/>
        <end position="205"/>
    </location>
</feature>
<feature type="transmembrane region" description="Helical" evidence="6">
    <location>
        <begin position="44"/>
        <end position="65"/>
    </location>
</feature>
<evidence type="ECO:0000256" key="5">
    <source>
        <dbReference type="ARBA" id="ARBA00023136"/>
    </source>
</evidence>
<comment type="subcellular location">
    <subcellularLocation>
        <location evidence="1">Membrane</location>
        <topology evidence="1">Multi-pass membrane protein</topology>
    </subcellularLocation>
</comment>
<dbReference type="PANTHER" id="PTHR38459:SF1">
    <property type="entry name" value="PROPHAGE BACTOPRENOL-LINKED GLUCOSE TRANSLOCASE HOMOLOG"/>
    <property type="match status" value="1"/>
</dbReference>
<dbReference type="Pfam" id="PF04138">
    <property type="entry name" value="GtrA_DPMS_TM"/>
    <property type="match status" value="1"/>
</dbReference>
<organism evidence="8 9">
    <name type="scientific">bacterium (Candidatus Gribaldobacteria) CG_4_10_14_0_2_um_filter_36_18</name>
    <dbReference type="NCBI Taxonomy" id="2014264"/>
    <lineage>
        <taxon>Bacteria</taxon>
        <taxon>Candidatus Gribaldobacteria</taxon>
    </lineage>
</organism>
<dbReference type="GO" id="GO:0005886">
    <property type="term" value="C:plasma membrane"/>
    <property type="evidence" value="ECO:0007669"/>
    <property type="project" value="TreeGrafter"/>
</dbReference>
<proteinExistence type="inferred from homology"/>
<keyword evidence="3 6" id="KW-0812">Transmembrane</keyword>
<feature type="transmembrane region" description="Helical" evidence="6">
    <location>
        <begin position="105"/>
        <end position="126"/>
    </location>
</feature>
<reference evidence="9" key="1">
    <citation type="submission" date="2017-09" db="EMBL/GenBank/DDBJ databases">
        <title>Depth-based differentiation of microbial function through sediment-hosted aquifers and enrichment of novel symbionts in the deep terrestrial subsurface.</title>
        <authorList>
            <person name="Probst A.J."/>
            <person name="Ladd B."/>
            <person name="Jarett J.K."/>
            <person name="Geller-Mcgrath D.E."/>
            <person name="Sieber C.M.K."/>
            <person name="Emerson J.B."/>
            <person name="Anantharaman K."/>
            <person name="Thomas B.C."/>
            <person name="Malmstrom R."/>
            <person name="Stieglmeier M."/>
            <person name="Klingl A."/>
            <person name="Woyke T."/>
            <person name="Ryan C.M."/>
            <person name="Banfield J.F."/>
        </authorList>
    </citation>
    <scope>NUCLEOTIDE SEQUENCE [LARGE SCALE GENOMIC DNA]</scope>
</reference>
<sequence>MNIKNFRKSDIIASLIIAEADALLLLFILKTIRVQLPSLLAPLLPFLPVILPILALLYILVGSFFKEKFSAIFQLFKFTLTGSLNTFIDFAVLNLLMQTLQVASGWYFSFFKLISFSCAAVNSYFWNKFWTFKKKETKVGTKEFSQFYLITGISLLINVGIASLIVNVMGPQFSLSETLWANVGALGGVLGAFIWNFLGYKFIVFKK</sequence>
<dbReference type="GO" id="GO:0000271">
    <property type="term" value="P:polysaccharide biosynthetic process"/>
    <property type="evidence" value="ECO:0007669"/>
    <property type="project" value="InterPro"/>
</dbReference>
<keyword evidence="5 6" id="KW-0472">Membrane</keyword>
<name>A0A2M7VK43_9BACT</name>
<evidence type="ECO:0000256" key="2">
    <source>
        <dbReference type="ARBA" id="ARBA00009399"/>
    </source>
</evidence>
<comment type="similarity">
    <text evidence="2">Belongs to the GtrA family.</text>
</comment>
<comment type="caution">
    <text evidence="8">The sequence shown here is derived from an EMBL/GenBank/DDBJ whole genome shotgun (WGS) entry which is preliminary data.</text>
</comment>
<dbReference type="InterPro" id="IPR051401">
    <property type="entry name" value="GtrA_CellWall_Glycosyl"/>
</dbReference>
<protein>
    <recommendedName>
        <fullName evidence="7">GtrA/DPMS transmembrane domain-containing protein</fullName>
    </recommendedName>
</protein>
<feature type="transmembrane region" description="Helical" evidence="6">
    <location>
        <begin position="178"/>
        <end position="198"/>
    </location>
</feature>
<accession>A0A2M7VK43</accession>
<dbReference type="Proteomes" id="UP000231469">
    <property type="component" value="Unassembled WGS sequence"/>
</dbReference>
<feature type="transmembrane region" description="Helical" evidence="6">
    <location>
        <begin position="147"/>
        <end position="166"/>
    </location>
</feature>
<evidence type="ECO:0000313" key="9">
    <source>
        <dbReference type="Proteomes" id="UP000231469"/>
    </source>
</evidence>
<feature type="transmembrane region" description="Helical" evidence="6">
    <location>
        <begin position="72"/>
        <end position="93"/>
    </location>
</feature>
<gene>
    <name evidence="8" type="ORF">COX73_02180</name>
</gene>